<organism evidence="1 2">
    <name type="scientific">Scutellospora calospora</name>
    <dbReference type="NCBI Taxonomy" id="85575"/>
    <lineage>
        <taxon>Eukaryota</taxon>
        <taxon>Fungi</taxon>
        <taxon>Fungi incertae sedis</taxon>
        <taxon>Mucoromycota</taxon>
        <taxon>Glomeromycotina</taxon>
        <taxon>Glomeromycetes</taxon>
        <taxon>Diversisporales</taxon>
        <taxon>Gigasporaceae</taxon>
        <taxon>Scutellospora</taxon>
    </lineage>
</organism>
<feature type="non-terminal residue" evidence="1">
    <location>
        <position position="1"/>
    </location>
</feature>
<gene>
    <name evidence="1" type="ORF">SCALOS_LOCUS8519</name>
</gene>
<comment type="caution">
    <text evidence="1">The sequence shown here is derived from an EMBL/GenBank/DDBJ whole genome shotgun (WGS) entry which is preliminary data.</text>
</comment>
<protein>
    <submittedName>
        <fullName evidence="1">839_t:CDS:1</fullName>
    </submittedName>
</protein>
<sequence>NPVTDMNIKNTNIDLVFEEFDEKFLQISIEAIDLPTNNKSVLENFFDIKPFEQDQNISEENLT</sequence>
<dbReference type="EMBL" id="CAJVPM010022812">
    <property type="protein sequence ID" value="CAG8646782.1"/>
    <property type="molecule type" value="Genomic_DNA"/>
</dbReference>
<dbReference type="Proteomes" id="UP000789860">
    <property type="component" value="Unassembled WGS sequence"/>
</dbReference>
<evidence type="ECO:0000313" key="1">
    <source>
        <dbReference type="EMBL" id="CAG8646782.1"/>
    </source>
</evidence>
<feature type="non-terminal residue" evidence="1">
    <location>
        <position position="63"/>
    </location>
</feature>
<accession>A0ACA9NCY9</accession>
<evidence type="ECO:0000313" key="2">
    <source>
        <dbReference type="Proteomes" id="UP000789860"/>
    </source>
</evidence>
<keyword evidence="2" id="KW-1185">Reference proteome</keyword>
<reference evidence="1" key="1">
    <citation type="submission" date="2021-06" db="EMBL/GenBank/DDBJ databases">
        <authorList>
            <person name="Kallberg Y."/>
            <person name="Tangrot J."/>
            <person name="Rosling A."/>
        </authorList>
    </citation>
    <scope>NUCLEOTIDE SEQUENCE</scope>
    <source>
        <strain evidence="1">AU212A</strain>
    </source>
</reference>
<proteinExistence type="predicted"/>
<name>A0ACA9NCY9_9GLOM</name>